<keyword evidence="1 3" id="KW-0732">Signal</keyword>
<gene>
    <name evidence="4" type="ORF">DSF98_21580</name>
</gene>
<dbReference type="InterPro" id="IPR003467">
    <property type="entry name" value="Fimbrial_K88_FaeH"/>
</dbReference>
<reference evidence="4" key="1">
    <citation type="submission" date="2018-07" db="EMBL/GenBank/DDBJ databases">
        <authorList>
            <person name="Ashton P.M."/>
            <person name="Dallman T."/>
            <person name="Nair S."/>
            <person name="De Pinna E."/>
            <person name="Peters T."/>
            <person name="Grant K."/>
        </authorList>
    </citation>
    <scope>NUCLEOTIDE SEQUENCE [LARGE SCALE GENOMIC DNA]</scope>
    <source>
        <strain evidence="4">440016</strain>
    </source>
</reference>
<feature type="signal peptide" evidence="3">
    <location>
        <begin position="1"/>
        <end position="22"/>
    </location>
</feature>
<dbReference type="Pfam" id="PF02432">
    <property type="entry name" value="Fimbrial_K88"/>
    <property type="match status" value="1"/>
</dbReference>
<evidence type="ECO:0000313" key="4">
    <source>
        <dbReference type="EMBL" id="EAA7255239.1"/>
    </source>
</evidence>
<proteinExistence type="inferred from homology"/>
<evidence type="ECO:0000256" key="3">
    <source>
        <dbReference type="SAM" id="SignalP"/>
    </source>
</evidence>
<dbReference type="GO" id="GO:0009289">
    <property type="term" value="C:pilus"/>
    <property type="evidence" value="ECO:0007669"/>
    <property type="project" value="InterPro"/>
</dbReference>
<organism evidence="4">
    <name type="scientific">Salmonella enterica I</name>
    <dbReference type="NCBI Taxonomy" id="59201"/>
    <lineage>
        <taxon>Bacteria</taxon>
        <taxon>Pseudomonadati</taxon>
        <taxon>Pseudomonadota</taxon>
        <taxon>Gammaproteobacteria</taxon>
        <taxon>Enterobacterales</taxon>
        <taxon>Enterobacteriaceae</taxon>
        <taxon>Salmonella</taxon>
    </lineage>
</organism>
<evidence type="ECO:0000256" key="1">
    <source>
        <dbReference type="ARBA" id="ARBA00022729"/>
    </source>
</evidence>
<name>A0A3V2NZ71_SALET</name>
<dbReference type="AlphaFoldDB" id="A0A3V2NZ71"/>
<comment type="similarity">
    <text evidence="2">Belongs to the fimbrial K88 protein family.</text>
</comment>
<protein>
    <submittedName>
        <fullName evidence="4">Fimbrial</fullName>
    </submittedName>
</protein>
<accession>A0A3V2NZ71</accession>
<evidence type="ECO:0000256" key="2">
    <source>
        <dbReference type="ARBA" id="ARBA00049989"/>
    </source>
</evidence>
<dbReference type="EMBL" id="AAACIV010000026">
    <property type="protein sequence ID" value="EAA7255239.1"/>
    <property type="molecule type" value="Genomic_DNA"/>
</dbReference>
<feature type="chain" id="PRO_5019198241" evidence="3">
    <location>
        <begin position="23"/>
        <end position="287"/>
    </location>
</feature>
<dbReference type="PROSITE" id="PS51257">
    <property type="entry name" value="PROKAR_LIPOPROTEIN"/>
    <property type="match status" value="1"/>
</dbReference>
<dbReference type="Proteomes" id="UP000839682">
    <property type="component" value="Unassembled WGS sequence"/>
</dbReference>
<sequence length="287" mass="30629">MRFIFLTGFLFSLCFSGGQACAGQWDNSAVGVNGSVTLGGKIHVLGGLRPVWMWKAGGYRDFFHHTGDMTEQHTRLTVSAPTDILLLAGKSQAAFDGSAVPAHIVPVIRLTADSVPVAIQWISGSAGEGVLVLPLHRNGESAGAGHLLLRVRAFGALGASPYDGLDARIIQTLGDNTDYPYVFNGGVMGMNAWTTRAGLDYIARMTGNEVTADTIWAQLQEKISGLPATPVSENAGIYEDLKEEGLLYAGAYALGIPQGNPLELRFSAPVTSQITWRATLNVEIHYP</sequence>
<dbReference type="GO" id="GO:0007155">
    <property type="term" value="P:cell adhesion"/>
    <property type="evidence" value="ECO:0007669"/>
    <property type="project" value="InterPro"/>
</dbReference>
<comment type="caution">
    <text evidence="4">The sequence shown here is derived from an EMBL/GenBank/DDBJ whole genome shotgun (WGS) entry which is preliminary data.</text>
</comment>